<dbReference type="RefSeq" id="WP_235726259.1">
    <property type="nucleotide sequence ID" value="NZ_JAPKFM010000007.1"/>
</dbReference>
<comment type="caution">
    <text evidence="1">The sequence shown here is derived from an EMBL/GenBank/DDBJ whole genome shotgun (WGS) entry which is preliminary data.</text>
</comment>
<gene>
    <name evidence="1" type="ORF">OSB52_08920</name>
</gene>
<evidence type="ECO:0000313" key="2">
    <source>
        <dbReference type="Proteomes" id="UP001143347"/>
    </source>
</evidence>
<proteinExistence type="predicted"/>
<keyword evidence="2" id="KW-1185">Reference proteome</keyword>
<accession>A0A9X3D365</accession>
<name>A0A9X3D365_9ACTN</name>
<sequence length="84" mass="9624">MTEPISQRELRNDSGRIMRELDEGRSFVISRNGRPIGELRPLRRERLVDTRVALAGFTAAPAIDFDTFRRDVDATLDQEPEPRA</sequence>
<evidence type="ECO:0008006" key="3">
    <source>
        <dbReference type="Google" id="ProtNLM"/>
    </source>
</evidence>
<protein>
    <recommendedName>
        <fullName evidence="3">Prevent-host-death protein</fullName>
    </recommendedName>
</protein>
<dbReference type="Proteomes" id="UP001143347">
    <property type="component" value="Unassembled WGS sequence"/>
</dbReference>
<dbReference type="AlphaFoldDB" id="A0A9X3D365"/>
<organism evidence="1 2">
    <name type="scientific">Gordonia aquimaris</name>
    <dbReference type="NCBI Taxonomy" id="2984863"/>
    <lineage>
        <taxon>Bacteria</taxon>
        <taxon>Bacillati</taxon>
        <taxon>Actinomycetota</taxon>
        <taxon>Actinomycetes</taxon>
        <taxon>Mycobacteriales</taxon>
        <taxon>Gordoniaceae</taxon>
        <taxon>Gordonia</taxon>
    </lineage>
</organism>
<reference evidence="1" key="1">
    <citation type="submission" date="2022-10" db="EMBL/GenBank/DDBJ databases">
        <title>WGS of marine actinomycetes from Thailand.</title>
        <authorList>
            <person name="Thawai C."/>
        </authorList>
    </citation>
    <scope>NUCLEOTIDE SEQUENCE</scope>
    <source>
        <strain evidence="1">SW21</strain>
    </source>
</reference>
<dbReference type="EMBL" id="JAPKFM010000007">
    <property type="protein sequence ID" value="MCX2964209.1"/>
    <property type="molecule type" value="Genomic_DNA"/>
</dbReference>
<evidence type="ECO:0000313" key="1">
    <source>
        <dbReference type="EMBL" id="MCX2964209.1"/>
    </source>
</evidence>